<dbReference type="PROSITE" id="PS51820">
    <property type="entry name" value="PA14"/>
    <property type="match status" value="1"/>
</dbReference>
<comment type="caution">
    <text evidence="9">The sequence shown here is derived from an EMBL/GenBank/DDBJ whole genome shotgun (WGS) entry which is preliminary data.</text>
</comment>
<gene>
    <name evidence="9" type="ORF">AFK24_26295</name>
</gene>
<dbReference type="InterPro" id="IPR036881">
    <property type="entry name" value="Glyco_hydro_3_C_sf"/>
</dbReference>
<dbReference type="PANTHER" id="PTHR42715">
    <property type="entry name" value="BETA-GLUCOSIDASE"/>
    <property type="match status" value="1"/>
</dbReference>
<organism evidence="9 10">
    <name type="scientific">Pseudomonas syringae</name>
    <dbReference type="NCBI Taxonomy" id="317"/>
    <lineage>
        <taxon>Bacteria</taxon>
        <taxon>Pseudomonadati</taxon>
        <taxon>Pseudomonadota</taxon>
        <taxon>Gammaproteobacteria</taxon>
        <taxon>Pseudomonadales</taxon>
        <taxon>Pseudomonadaceae</taxon>
        <taxon>Pseudomonas</taxon>
    </lineage>
</organism>
<name>A0A1C7YX63_PSESX</name>
<accession>A0A1C7YX63</accession>
<dbReference type="AlphaFoldDB" id="A0A1C7YX63"/>
<keyword evidence="2" id="KW-0378">Hydrolase</keyword>
<dbReference type="PANTHER" id="PTHR42715:SF10">
    <property type="entry name" value="BETA-GLUCOSIDASE"/>
    <property type="match status" value="1"/>
</dbReference>
<dbReference type="RefSeq" id="WP_240500462.1">
    <property type="nucleotide sequence ID" value="NZ_LGSI01000070.1"/>
</dbReference>
<dbReference type="SMART" id="SM00758">
    <property type="entry name" value="PA14"/>
    <property type="match status" value="1"/>
</dbReference>
<dbReference type="SMART" id="SM01217">
    <property type="entry name" value="Fn3_like"/>
    <property type="match status" value="1"/>
</dbReference>
<evidence type="ECO:0000259" key="8">
    <source>
        <dbReference type="PROSITE" id="PS51820"/>
    </source>
</evidence>
<dbReference type="EMBL" id="LGSI01000070">
    <property type="protein sequence ID" value="OCR22093.1"/>
    <property type="molecule type" value="Genomic_DNA"/>
</dbReference>
<dbReference type="InterPro" id="IPR026891">
    <property type="entry name" value="Fn3-like"/>
</dbReference>
<dbReference type="PRINTS" id="PR00133">
    <property type="entry name" value="GLHYDRLASE3"/>
</dbReference>
<dbReference type="InterPro" id="IPR011658">
    <property type="entry name" value="PA14_dom"/>
</dbReference>
<evidence type="ECO:0000256" key="5">
    <source>
        <dbReference type="ARBA" id="ARBA00032594"/>
    </source>
</evidence>
<evidence type="ECO:0000313" key="9">
    <source>
        <dbReference type="EMBL" id="OCR22093.1"/>
    </source>
</evidence>
<dbReference type="GO" id="GO:0008422">
    <property type="term" value="F:beta-glucosidase activity"/>
    <property type="evidence" value="ECO:0007669"/>
    <property type="project" value="UniProtKB-ARBA"/>
</dbReference>
<dbReference type="PATRIC" id="fig|317.243.peg.4503"/>
<dbReference type="Gene3D" id="3.20.20.300">
    <property type="entry name" value="Glycoside hydrolase, family 3, N-terminal domain"/>
    <property type="match status" value="1"/>
</dbReference>
<dbReference type="Proteomes" id="UP000093104">
    <property type="component" value="Unassembled WGS sequence"/>
</dbReference>
<feature type="region of interest" description="Disordered" evidence="6">
    <location>
        <begin position="885"/>
        <end position="917"/>
    </location>
</feature>
<keyword evidence="7" id="KW-0732">Signal</keyword>
<evidence type="ECO:0000256" key="2">
    <source>
        <dbReference type="ARBA" id="ARBA00022801"/>
    </source>
</evidence>
<dbReference type="Pfam" id="PF14310">
    <property type="entry name" value="Fn3-like"/>
    <property type="match status" value="1"/>
</dbReference>
<evidence type="ECO:0000313" key="10">
    <source>
        <dbReference type="Proteomes" id="UP000093104"/>
    </source>
</evidence>
<dbReference type="InterPro" id="IPR036962">
    <property type="entry name" value="Glyco_hydro_3_N_sf"/>
</dbReference>
<dbReference type="InterPro" id="IPR001764">
    <property type="entry name" value="Glyco_hydro_3_N"/>
</dbReference>
<proteinExistence type="inferred from homology"/>
<dbReference type="InterPro" id="IPR037524">
    <property type="entry name" value="PA14/GLEYA"/>
</dbReference>
<sequence>MRKTNSPKLATAFTLLAISIAQMYSGPLSARTLQQANTLAQQTLSQMTLEEKLSYISGTGGWDIKPLPRFNLPQIFGADGGLGVRYTNQGNDQGVVYPSGPNLAATFNLRRAVDFGRALGYDTATGGYHYITGPGMNMYRMPYGGRNFEYLTGEDPFLGASMAPAVINGIQSRGVWADAKHYAANDQETNRFVLNQSVPERALREMTLPPFESASKNGKVALMMCSFQKVNGDYACESSHLLRDILKQGWGYAGFVQSDYAAILDGLKAAQAGADVDMLFGTQMNSAVLTPYIDSGVLSVATIDDKVLRILRQIYLFNFDTYVPSTVHDMDNPASNQAALNVAREGIVLLKNKDNFLPLDRNVVKKIAVVGVLGKYAPPIGFGSAYVSARNYISEVSGMRQVASNAQVTFLDSLSLDPQAAVWTHLDSDGTTSVPGMTAEYFTNPDWSGTPAATRTETYVDLNWDSDEDLPTDGNDRNTSIRWSGRITPTISGEHVFKVRADGLIRLRINGQQILDNGDGEPLPNNPIPPTIPAYAKYTLEAGQTYDVVLEYSRRPAYVASLGGYTGVRFSWASLVAPADIASYDAVVVAAGNSNEYEGEGWDHMFELPEYQGQMIQSIAAQNPKTIVALHGGTGLKVSDWVDQVSGLLYAFYPGQNGGQALAEIIFGRVNPSAKLPISLERDIQDNPLFSYFPQFDNEGVITQTSYANDLLSGYRGYEKKGTTPLYPFGYGLSYTQFRYSGIRITPAVALGNTPVQVSFDITNTGQRAGAEVAQLYVGQRNPRLERPIKELKGYQKVFLQPGERQRVTIELNGRSLAYYNPATSNWVIDGDTFDIGVGAASNDIRLRTRLLSPYRQSLSVANSNPLPPTVVTATKVTARQLAMNGNDDQASGDGLDTPAPAPVTPTGNGNSGGSTQ</sequence>
<feature type="signal peptide" evidence="7">
    <location>
        <begin position="1"/>
        <end position="30"/>
    </location>
</feature>
<dbReference type="Pfam" id="PF00933">
    <property type="entry name" value="Glyco_hydro_3"/>
    <property type="match status" value="1"/>
</dbReference>
<comment type="similarity">
    <text evidence="1">Belongs to the glycosyl hydrolase 3 family.</text>
</comment>
<dbReference type="Gene3D" id="3.40.50.1700">
    <property type="entry name" value="Glycoside hydrolase family 3 C-terminal domain"/>
    <property type="match status" value="1"/>
</dbReference>
<dbReference type="SUPFAM" id="SSF56988">
    <property type="entry name" value="Anthrax protective antigen"/>
    <property type="match status" value="1"/>
</dbReference>
<reference evidence="9 10" key="1">
    <citation type="submission" date="2015-07" db="EMBL/GenBank/DDBJ databases">
        <title>Draft genome sequence of a diazotrophic, plant growth-promoting rhizobacterium of the Pseudomonas syringae complex.</title>
        <authorList>
            <person name="Patten C.L."/>
            <person name="Jeong H."/>
        </authorList>
    </citation>
    <scope>NUCLEOTIDE SEQUENCE [LARGE SCALE GENOMIC DNA]</scope>
    <source>
        <strain evidence="9 10">GR12-2</strain>
    </source>
</reference>
<dbReference type="InterPro" id="IPR050288">
    <property type="entry name" value="Cellulose_deg_GH3"/>
</dbReference>
<dbReference type="InterPro" id="IPR017853">
    <property type="entry name" value="GH"/>
</dbReference>
<feature type="chain" id="PRO_5008891885" description="Beta-D-glucoside glucohydrolase" evidence="7">
    <location>
        <begin position="31"/>
        <end position="917"/>
    </location>
</feature>
<evidence type="ECO:0000256" key="4">
    <source>
        <dbReference type="ARBA" id="ARBA00032194"/>
    </source>
</evidence>
<dbReference type="Pfam" id="PF07691">
    <property type="entry name" value="PA14"/>
    <property type="match status" value="1"/>
</dbReference>
<evidence type="ECO:0000256" key="3">
    <source>
        <dbReference type="ARBA" id="ARBA00031448"/>
    </source>
</evidence>
<evidence type="ECO:0000256" key="7">
    <source>
        <dbReference type="SAM" id="SignalP"/>
    </source>
</evidence>
<protein>
    <recommendedName>
        <fullName evidence="5">Beta-D-glucoside glucohydrolase</fullName>
    </recommendedName>
    <alternativeName>
        <fullName evidence="3">Cellobiase</fullName>
    </alternativeName>
    <alternativeName>
        <fullName evidence="4">Gentiobiase</fullName>
    </alternativeName>
</protein>
<dbReference type="Gene3D" id="2.60.120.260">
    <property type="entry name" value="Galactose-binding domain-like"/>
    <property type="match status" value="1"/>
</dbReference>
<dbReference type="InterPro" id="IPR002772">
    <property type="entry name" value="Glyco_hydro_3_C"/>
</dbReference>
<evidence type="ECO:0000256" key="6">
    <source>
        <dbReference type="SAM" id="MobiDB-lite"/>
    </source>
</evidence>
<dbReference type="Pfam" id="PF01915">
    <property type="entry name" value="Glyco_hydro_3_C"/>
    <property type="match status" value="1"/>
</dbReference>
<dbReference type="SUPFAM" id="SSF51445">
    <property type="entry name" value="(Trans)glycosidases"/>
    <property type="match status" value="1"/>
</dbReference>
<dbReference type="GO" id="GO:0005975">
    <property type="term" value="P:carbohydrate metabolic process"/>
    <property type="evidence" value="ECO:0007669"/>
    <property type="project" value="InterPro"/>
</dbReference>
<dbReference type="InterPro" id="IPR013783">
    <property type="entry name" value="Ig-like_fold"/>
</dbReference>
<dbReference type="FunFam" id="2.60.40.10:FF:000495">
    <property type="entry name" value="Periplasmic beta-glucosidase"/>
    <property type="match status" value="1"/>
</dbReference>
<evidence type="ECO:0000256" key="1">
    <source>
        <dbReference type="ARBA" id="ARBA00005336"/>
    </source>
</evidence>
<feature type="domain" description="PA14" evidence="8">
    <location>
        <begin position="432"/>
        <end position="586"/>
    </location>
</feature>
<dbReference type="Gene3D" id="2.60.40.10">
    <property type="entry name" value="Immunoglobulins"/>
    <property type="match status" value="1"/>
</dbReference>